<dbReference type="RefSeq" id="WP_119765155.1">
    <property type="nucleotide sequence ID" value="NZ_QYUJ01000014.1"/>
</dbReference>
<keyword evidence="2" id="KW-1185">Reference proteome</keyword>
<protein>
    <submittedName>
        <fullName evidence="1">Uncharacterized protein</fullName>
    </submittedName>
</protein>
<proteinExistence type="predicted"/>
<accession>A0A418V9E1</accession>
<dbReference type="EMBL" id="QYUJ01000014">
    <property type="protein sequence ID" value="RJF72731.1"/>
    <property type="molecule type" value="Genomic_DNA"/>
</dbReference>
<name>A0A418V9E1_9DEIO</name>
<evidence type="ECO:0000313" key="2">
    <source>
        <dbReference type="Proteomes" id="UP000286287"/>
    </source>
</evidence>
<dbReference type="OrthoDB" id="63492at2"/>
<comment type="caution">
    <text evidence="1">The sequence shown here is derived from an EMBL/GenBank/DDBJ whole genome shotgun (WGS) entry which is preliminary data.</text>
</comment>
<sequence>MFRRRLEEAATWLRSQGENLELNERDYKVPGAREVHRLLHDFLEGKTEGKVNVQPPRHLNLLGWQILDGLNKVANERPEIFRAALSAIWSTPLDPRNADLFWSTLDPALDVLGDTQRKHFNGEGTRASVASYFLFLADPEHQPFYRPNFGGRAIGWLYDRKDGLDSRTLGSLLADYTGRCHYLKGEFDDLGVPLQDMIDVQSALYILADQYLKISRPRKRAED</sequence>
<gene>
    <name evidence="1" type="ORF">D3875_15475</name>
</gene>
<dbReference type="Proteomes" id="UP000286287">
    <property type="component" value="Unassembled WGS sequence"/>
</dbReference>
<dbReference type="AlphaFoldDB" id="A0A418V9E1"/>
<reference evidence="1 2" key="1">
    <citation type="submission" date="2018-09" db="EMBL/GenBank/DDBJ databases">
        <authorList>
            <person name="Zhu H."/>
        </authorList>
    </citation>
    <scope>NUCLEOTIDE SEQUENCE [LARGE SCALE GENOMIC DNA]</scope>
    <source>
        <strain evidence="1 2">K2S05-167</strain>
    </source>
</reference>
<evidence type="ECO:0000313" key="1">
    <source>
        <dbReference type="EMBL" id="RJF72731.1"/>
    </source>
</evidence>
<organism evidence="1 2">
    <name type="scientific">Deinococcus cavernae</name>
    <dbReference type="NCBI Taxonomy" id="2320857"/>
    <lineage>
        <taxon>Bacteria</taxon>
        <taxon>Thermotogati</taxon>
        <taxon>Deinococcota</taxon>
        <taxon>Deinococci</taxon>
        <taxon>Deinococcales</taxon>
        <taxon>Deinococcaceae</taxon>
        <taxon>Deinococcus</taxon>
    </lineage>
</organism>